<dbReference type="Proteomes" id="UP000007062">
    <property type="component" value="Chromosome 3L"/>
</dbReference>
<reference evidence="3 4" key="2">
    <citation type="journal article" date="2004" name="Trends Parasitol.">
        <title>The Anopheles gambiae genome: an update.</title>
        <authorList>
            <person name="Mongin E."/>
            <person name="Louis C."/>
            <person name="Holt R.A."/>
            <person name="Birney E."/>
            <person name="Collins F.H."/>
        </authorList>
    </citation>
    <scope>NUCLEOTIDE SEQUENCE [LARGE SCALE GENOMIC DNA]</scope>
    <source>
        <strain evidence="3 4">PEST</strain>
    </source>
</reference>
<keyword evidence="2" id="KW-1133">Transmembrane helix</keyword>
<evidence type="ECO:0000256" key="1">
    <source>
        <dbReference type="SAM" id="MobiDB-lite"/>
    </source>
</evidence>
<feature type="compositionally biased region" description="Polar residues" evidence="1">
    <location>
        <begin position="36"/>
        <end position="54"/>
    </location>
</feature>
<evidence type="ECO:0000313" key="4">
    <source>
        <dbReference type="Proteomes" id="UP000007062"/>
    </source>
</evidence>
<evidence type="ECO:0000313" key="3">
    <source>
        <dbReference type="EnsemblMetazoa" id="AGAP029959.P20"/>
    </source>
</evidence>
<feature type="region of interest" description="Disordered" evidence="1">
    <location>
        <begin position="135"/>
        <end position="203"/>
    </location>
</feature>
<reference evidence="3 4" key="1">
    <citation type="journal article" date="2002" name="Science">
        <title>The genome sequence of the malaria mosquito Anopheles gambiae.</title>
        <authorList>
            <person name="Holt R.A."/>
            <person name="Subramanian G.M."/>
            <person name="Halpern A."/>
            <person name="Sutton G.G."/>
            <person name="Charlab R."/>
            <person name="Nusskern D.R."/>
            <person name="Wincker P."/>
            <person name="Clark A.G."/>
            <person name="Ribeiro J.M."/>
            <person name="Wides R."/>
            <person name="Salzberg S.L."/>
            <person name="Loftus B."/>
            <person name="Yandell M."/>
            <person name="Majoros W.H."/>
            <person name="Rusch D.B."/>
            <person name="Lai Z."/>
            <person name="Kraft C.L."/>
            <person name="Abril J.F."/>
            <person name="Anthouard V."/>
            <person name="Arensburger P."/>
            <person name="Atkinson P.W."/>
            <person name="Baden H."/>
            <person name="de Berardinis V."/>
            <person name="Baldwin D."/>
            <person name="Benes V."/>
            <person name="Biedler J."/>
            <person name="Blass C."/>
            <person name="Bolanos R."/>
            <person name="Boscus D."/>
            <person name="Barnstead M."/>
            <person name="Cai S."/>
            <person name="Center A."/>
            <person name="Chaturverdi K."/>
            <person name="Christophides G.K."/>
            <person name="Chrystal M.A."/>
            <person name="Clamp M."/>
            <person name="Cravchik A."/>
            <person name="Curwen V."/>
            <person name="Dana A."/>
            <person name="Delcher A."/>
            <person name="Dew I."/>
            <person name="Evans C.A."/>
            <person name="Flanigan M."/>
            <person name="Grundschober-Freimoser A."/>
            <person name="Friedli L."/>
            <person name="Gu Z."/>
            <person name="Guan P."/>
            <person name="Guigo R."/>
            <person name="Hillenmeyer M.E."/>
            <person name="Hladun S.L."/>
            <person name="Hogan J.R."/>
            <person name="Hong Y.S."/>
            <person name="Hoover J."/>
            <person name="Jaillon O."/>
            <person name="Ke Z."/>
            <person name="Kodira C."/>
            <person name="Kokoza E."/>
            <person name="Koutsos A."/>
            <person name="Letunic I."/>
            <person name="Levitsky A."/>
            <person name="Liang Y."/>
            <person name="Lin J.J."/>
            <person name="Lobo N.F."/>
            <person name="Lopez J.R."/>
            <person name="Malek J.A."/>
            <person name="McIntosh T.C."/>
            <person name="Meister S."/>
            <person name="Miller J."/>
            <person name="Mobarry C."/>
            <person name="Mongin E."/>
            <person name="Murphy S.D."/>
            <person name="O'Brochta D.A."/>
            <person name="Pfannkoch C."/>
            <person name="Qi R."/>
            <person name="Regier M.A."/>
            <person name="Remington K."/>
            <person name="Shao H."/>
            <person name="Sharakhova M.V."/>
            <person name="Sitter C.D."/>
            <person name="Shetty J."/>
            <person name="Smith T.J."/>
            <person name="Strong R."/>
            <person name="Sun J."/>
            <person name="Thomasova D."/>
            <person name="Ton L.Q."/>
            <person name="Topalis P."/>
            <person name="Tu Z."/>
            <person name="Unger M.F."/>
            <person name="Walenz B."/>
            <person name="Wang A."/>
            <person name="Wang J."/>
            <person name="Wang M."/>
            <person name="Wang X."/>
            <person name="Woodford K.J."/>
            <person name="Wortman J.R."/>
            <person name="Wu M."/>
            <person name="Yao A."/>
            <person name="Zdobnov E.M."/>
            <person name="Zhang H."/>
            <person name="Zhao Q."/>
            <person name="Zhao S."/>
            <person name="Zhu S.C."/>
            <person name="Zhimulev I."/>
            <person name="Coluzzi M."/>
            <person name="della Torre A."/>
            <person name="Roth C.W."/>
            <person name="Louis C."/>
            <person name="Kalush F."/>
            <person name="Mural R.J."/>
            <person name="Myers E.W."/>
            <person name="Adams M.D."/>
            <person name="Smith H.O."/>
            <person name="Broder S."/>
            <person name="Gardner M.J."/>
            <person name="Fraser C.M."/>
            <person name="Birney E."/>
            <person name="Bork P."/>
            <person name="Brey P.T."/>
            <person name="Venter J.C."/>
            <person name="Weissenbach J."/>
            <person name="Kafatos F.C."/>
            <person name="Collins F.H."/>
            <person name="Hoffman S.L."/>
        </authorList>
    </citation>
    <scope>NUCLEOTIDE SEQUENCE [LARGE SCALE GENOMIC DNA]</scope>
    <source>
        <strain evidence="3 4">PEST</strain>
    </source>
</reference>
<feature type="region of interest" description="Disordered" evidence="1">
    <location>
        <begin position="1"/>
        <end position="54"/>
    </location>
</feature>
<keyword evidence="2" id="KW-0472">Membrane</keyword>
<organism evidence="3 4">
    <name type="scientific">Anopheles gambiae</name>
    <name type="common">African malaria mosquito</name>
    <dbReference type="NCBI Taxonomy" id="7165"/>
    <lineage>
        <taxon>Eukaryota</taxon>
        <taxon>Metazoa</taxon>
        <taxon>Ecdysozoa</taxon>
        <taxon>Arthropoda</taxon>
        <taxon>Hexapoda</taxon>
        <taxon>Insecta</taxon>
        <taxon>Pterygota</taxon>
        <taxon>Neoptera</taxon>
        <taxon>Endopterygota</taxon>
        <taxon>Diptera</taxon>
        <taxon>Nematocera</taxon>
        <taxon>Culicoidea</taxon>
        <taxon>Culicidae</taxon>
        <taxon>Anophelinae</taxon>
        <taxon>Anopheles</taxon>
    </lineage>
</organism>
<evidence type="ECO:0000256" key="2">
    <source>
        <dbReference type="SAM" id="Phobius"/>
    </source>
</evidence>
<feature type="transmembrane region" description="Helical" evidence="2">
    <location>
        <begin position="406"/>
        <end position="423"/>
    </location>
</feature>
<dbReference type="EMBL" id="AAAB01008849">
    <property type="status" value="NOT_ANNOTATED_CDS"/>
    <property type="molecule type" value="Genomic_DNA"/>
</dbReference>
<protein>
    <submittedName>
        <fullName evidence="3">Uncharacterized protein</fullName>
    </submittedName>
</protein>
<feature type="compositionally biased region" description="Polar residues" evidence="1">
    <location>
        <begin position="135"/>
        <end position="147"/>
    </location>
</feature>
<sequence length="427" mass="47201">MENKNKNVSIVDENGNPGKRPLSMLRNFEEEEETTLDSGNAKKQQKEQPSGTMKNYIVFSNGQKLEIRAVNLDQTVCAKPLDANPSSTQTQQTIFLKTAGATPCTTKPVQQPLDVKKSAGKPDPVTHTQQTIFLKTAGATPSTSKPVQQPLDVKKSAGKPHPVTQTQQTIFLKTAGATPSTSKPVQQPLDVKKSAGKPHPVTQTQQTIFLKTAGATPSYSKSIQQTSLETSGDIMEYSKLKQHSKTSYATPGPSKPSLQMVNTELSGGLLDPDDTPFLITKNILRQLIRDEVTSVFQEQRDSFMEPMFRRMAGMEATFASLYNQISSQTNQTNVDPKVLENFEFDTIDSGEALTELDERLKNDPNSQNCLSSSFWHAKDRCSNSPFAVDKQHQSSMRVFQTAPKQLPYATMPGIIFLCVLFSSKRHR</sequence>
<reference evidence="3" key="3">
    <citation type="submission" date="2025-05" db="UniProtKB">
        <authorList>
            <consortium name="EnsemblMetazoa"/>
        </authorList>
    </citation>
    <scope>IDENTIFICATION</scope>
    <source>
        <strain evidence="3">PEST</strain>
    </source>
</reference>
<proteinExistence type="predicted"/>
<keyword evidence="2" id="KW-0812">Transmembrane</keyword>
<accession>A0ABK8G7J5</accession>
<name>A0ABK8G7J5_ANOGA</name>
<keyword evidence="4" id="KW-1185">Reference proteome</keyword>
<feature type="compositionally biased region" description="Polar residues" evidence="1">
    <location>
        <begin position="163"/>
        <end position="185"/>
    </location>
</feature>
<dbReference type="EnsemblMetazoa" id="AGAP029959.R20">
    <property type="protein sequence ID" value="AGAP029959.P20"/>
    <property type="gene ID" value="AGAP029959"/>
</dbReference>